<comment type="caution">
    <text evidence="2">The sequence shown here is derived from an EMBL/GenBank/DDBJ whole genome shotgun (WGS) entry which is preliminary data.</text>
</comment>
<dbReference type="InterPro" id="IPR011727">
    <property type="entry name" value="CHP02117"/>
</dbReference>
<dbReference type="Pfam" id="PF09601">
    <property type="entry name" value="DUF2459"/>
    <property type="match status" value="1"/>
</dbReference>
<accession>A0A3E0E8V4</accession>
<dbReference type="AlphaFoldDB" id="A0A3E0E8V4"/>
<name>A0A3E0E8V4_9FLAO</name>
<gene>
    <name evidence="2" type="ORF">C8P67_11360</name>
</gene>
<evidence type="ECO:0000313" key="2">
    <source>
        <dbReference type="EMBL" id="REG94090.1"/>
    </source>
</evidence>
<dbReference type="EMBL" id="QUNI01000013">
    <property type="protein sequence ID" value="REG94090.1"/>
    <property type="molecule type" value="Genomic_DNA"/>
</dbReference>
<keyword evidence="1" id="KW-0472">Membrane</keyword>
<proteinExistence type="predicted"/>
<organism evidence="2 3">
    <name type="scientific">Flavobacterium aquicola</name>
    <dbReference type="NCBI Taxonomy" id="1682742"/>
    <lineage>
        <taxon>Bacteria</taxon>
        <taxon>Pseudomonadati</taxon>
        <taxon>Bacteroidota</taxon>
        <taxon>Flavobacteriia</taxon>
        <taxon>Flavobacteriales</taxon>
        <taxon>Flavobacteriaceae</taxon>
        <taxon>Flavobacterium</taxon>
    </lineage>
</organism>
<keyword evidence="1" id="KW-1133">Transmembrane helix</keyword>
<dbReference type="NCBIfam" id="TIGR02117">
    <property type="entry name" value="chp_urease_rgn"/>
    <property type="match status" value="1"/>
</dbReference>
<keyword evidence="3" id="KW-1185">Reference proteome</keyword>
<keyword evidence="1" id="KW-0812">Transmembrane</keyword>
<evidence type="ECO:0000256" key="1">
    <source>
        <dbReference type="SAM" id="Phobius"/>
    </source>
</evidence>
<protein>
    <submittedName>
        <fullName evidence="2">Uncharacterized protein (TIGR02117 family)</fullName>
    </submittedName>
</protein>
<evidence type="ECO:0000313" key="3">
    <source>
        <dbReference type="Proteomes" id="UP000257136"/>
    </source>
</evidence>
<reference evidence="2 3" key="1">
    <citation type="submission" date="2018-08" db="EMBL/GenBank/DDBJ databases">
        <title>Genomic Encyclopedia of Archaeal and Bacterial Type Strains, Phase II (KMG-II): from individual species to whole genera.</title>
        <authorList>
            <person name="Goeker M."/>
        </authorList>
    </citation>
    <scope>NUCLEOTIDE SEQUENCE [LARGE SCALE GENOMIC DNA]</scope>
    <source>
        <strain evidence="2 3">DSM 100880</strain>
    </source>
</reference>
<feature type="transmembrane region" description="Helical" evidence="1">
    <location>
        <begin position="16"/>
        <end position="38"/>
    </location>
</feature>
<dbReference type="Proteomes" id="UP000257136">
    <property type="component" value="Unassembled WGS sequence"/>
</dbReference>
<sequence length="233" mass="26565">MKKHQSLFKLKKTLRIFFKLIAVFLAFIVLYILSAYTLSKITIDQEPNTKPEVEIFILTNGVHTDIVMPTKSTQIDWSKYVSFQNTKAADSTYTYIAMGWGDKGFYLETPEWSDLKASVAFKAATGLSTTAIHATYYKRMKIGDDCRSIMISEEQYRRLILYITESFQKDDLGNFLPIKTDANYSKTDAFYEANGSYSIINTCNSWANGALKASGQKCCFWTPMDSGIFSKYK</sequence>